<dbReference type="EMBL" id="KN880632">
    <property type="protein sequence ID" value="KIY64517.1"/>
    <property type="molecule type" value="Genomic_DNA"/>
</dbReference>
<evidence type="ECO:0000313" key="2">
    <source>
        <dbReference type="EMBL" id="KIY64517.1"/>
    </source>
</evidence>
<dbReference type="OrthoDB" id="2726318at2759"/>
<dbReference type="Proteomes" id="UP000054007">
    <property type="component" value="Unassembled WGS sequence"/>
</dbReference>
<organism evidence="2 3">
    <name type="scientific">Cylindrobasidium torrendii FP15055 ss-10</name>
    <dbReference type="NCBI Taxonomy" id="1314674"/>
    <lineage>
        <taxon>Eukaryota</taxon>
        <taxon>Fungi</taxon>
        <taxon>Dikarya</taxon>
        <taxon>Basidiomycota</taxon>
        <taxon>Agaricomycotina</taxon>
        <taxon>Agaricomycetes</taxon>
        <taxon>Agaricomycetidae</taxon>
        <taxon>Agaricales</taxon>
        <taxon>Marasmiineae</taxon>
        <taxon>Physalacriaceae</taxon>
        <taxon>Cylindrobasidium</taxon>
    </lineage>
</organism>
<name>A0A0D7B202_9AGAR</name>
<gene>
    <name evidence="2" type="ORF">CYLTODRAFT_493064</name>
</gene>
<dbReference type="AlphaFoldDB" id="A0A0D7B202"/>
<accession>A0A0D7B202</accession>
<feature type="compositionally biased region" description="Polar residues" evidence="1">
    <location>
        <begin position="36"/>
        <end position="47"/>
    </location>
</feature>
<evidence type="ECO:0000256" key="1">
    <source>
        <dbReference type="SAM" id="MobiDB-lite"/>
    </source>
</evidence>
<proteinExistence type="predicted"/>
<sequence length="117" mass="12479">MNSPDESPSMSDTSADTPPPEDGFLLEGSSAGDFAQGSSSTLGQGPSLSAKRRNFSGKSGRDSKAVRRENSQRVMVGGSGAWDKESGPREKDLVDNQWVEWLRKEIGDPFATATTAK</sequence>
<protein>
    <submittedName>
        <fullName evidence="2">Uncharacterized protein</fullName>
    </submittedName>
</protein>
<keyword evidence="3" id="KW-1185">Reference proteome</keyword>
<reference evidence="2 3" key="1">
    <citation type="journal article" date="2015" name="Fungal Genet. Biol.">
        <title>Evolution of novel wood decay mechanisms in Agaricales revealed by the genome sequences of Fistulina hepatica and Cylindrobasidium torrendii.</title>
        <authorList>
            <person name="Floudas D."/>
            <person name="Held B.W."/>
            <person name="Riley R."/>
            <person name="Nagy L.G."/>
            <person name="Koehler G."/>
            <person name="Ransdell A.S."/>
            <person name="Younus H."/>
            <person name="Chow J."/>
            <person name="Chiniquy J."/>
            <person name="Lipzen A."/>
            <person name="Tritt A."/>
            <person name="Sun H."/>
            <person name="Haridas S."/>
            <person name="LaButti K."/>
            <person name="Ohm R.A."/>
            <person name="Kues U."/>
            <person name="Blanchette R.A."/>
            <person name="Grigoriev I.V."/>
            <person name="Minto R.E."/>
            <person name="Hibbett D.S."/>
        </authorList>
    </citation>
    <scope>NUCLEOTIDE SEQUENCE [LARGE SCALE GENOMIC DNA]</scope>
    <source>
        <strain evidence="2 3">FP15055 ss-10</strain>
    </source>
</reference>
<feature type="compositionally biased region" description="Polar residues" evidence="1">
    <location>
        <begin position="1"/>
        <end position="16"/>
    </location>
</feature>
<feature type="compositionally biased region" description="Basic and acidic residues" evidence="1">
    <location>
        <begin position="82"/>
        <end position="91"/>
    </location>
</feature>
<feature type="region of interest" description="Disordered" evidence="1">
    <location>
        <begin position="1"/>
        <end position="91"/>
    </location>
</feature>
<evidence type="ECO:0000313" key="3">
    <source>
        <dbReference type="Proteomes" id="UP000054007"/>
    </source>
</evidence>
<feature type="compositionally biased region" description="Basic and acidic residues" evidence="1">
    <location>
        <begin position="59"/>
        <end position="71"/>
    </location>
</feature>